<feature type="signal peptide" evidence="3">
    <location>
        <begin position="1"/>
        <end position="28"/>
    </location>
</feature>
<evidence type="ECO:0000313" key="4">
    <source>
        <dbReference type="EMBL" id="CUS37059.1"/>
    </source>
</evidence>
<comment type="similarity">
    <text evidence="1">Belongs to the TrbG/VirB9 family.</text>
</comment>
<dbReference type="Pfam" id="PF03524">
    <property type="entry name" value="CagX"/>
    <property type="match status" value="1"/>
</dbReference>
<protein>
    <recommendedName>
        <fullName evidence="6">Type IV secretion system protein virB9</fullName>
    </recommendedName>
</protein>
<dbReference type="Gene3D" id="2.60.40.2500">
    <property type="match status" value="1"/>
</dbReference>
<dbReference type="InterPro" id="IPR010258">
    <property type="entry name" value="Conjugal_tfr_TrbG/VirB9/CagX"/>
</dbReference>
<evidence type="ECO:0000256" key="1">
    <source>
        <dbReference type="ARBA" id="ARBA00006135"/>
    </source>
</evidence>
<accession>A0A0S4LHP1</accession>
<gene>
    <name evidence="4" type="ORF">COMA1_30387</name>
</gene>
<evidence type="ECO:0000313" key="5">
    <source>
        <dbReference type="Proteomes" id="UP000199032"/>
    </source>
</evidence>
<evidence type="ECO:0008006" key="6">
    <source>
        <dbReference type="Google" id="ProtNLM"/>
    </source>
</evidence>
<dbReference type="InterPro" id="IPR033645">
    <property type="entry name" value="VirB9/CagX/TrbG_C"/>
</dbReference>
<dbReference type="InterPro" id="IPR038161">
    <property type="entry name" value="VirB9/CagX/TrbG_C_sf"/>
</dbReference>
<dbReference type="CDD" id="cd06911">
    <property type="entry name" value="VirB9_CagX_TrbG"/>
    <property type="match status" value="1"/>
</dbReference>
<feature type="chain" id="PRO_5006624049" description="Type IV secretion system protein virB9" evidence="3">
    <location>
        <begin position="29"/>
        <end position="308"/>
    </location>
</feature>
<keyword evidence="5" id="KW-1185">Reference proteome</keyword>
<dbReference type="RefSeq" id="WP_176698068.1">
    <property type="nucleotide sequence ID" value="NZ_CZQA01000009.1"/>
</dbReference>
<keyword evidence="2 3" id="KW-0732">Signal</keyword>
<organism evidence="4 5">
    <name type="scientific">Candidatus Nitrospira nitrosa</name>
    <dbReference type="NCBI Taxonomy" id="1742972"/>
    <lineage>
        <taxon>Bacteria</taxon>
        <taxon>Pseudomonadati</taxon>
        <taxon>Nitrospirota</taxon>
        <taxon>Nitrospiria</taxon>
        <taxon>Nitrospirales</taxon>
        <taxon>Nitrospiraceae</taxon>
        <taxon>Nitrospira</taxon>
    </lineage>
</organism>
<evidence type="ECO:0000256" key="3">
    <source>
        <dbReference type="SAM" id="SignalP"/>
    </source>
</evidence>
<reference evidence="4 5" key="1">
    <citation type="submission" date="2015-10" db="EMBL/GenBank/DDBJ databases">
        <authorList>
            <person name="Gilbert D.G."/>
        </authorList>
    </citation>
    <scope>NUCLEOTIDE SEQUENCE [LARGE SCALE GENOMIC DNA]</scope>
    <source>
        <strain evidence="4">COMA1</strain>
    </source>
</reference>
<dbReference type="Proteomes" id="UP000199032">
    <property type="component" value="Unassembled WGS sequence"/>
</dbReference>
<evidence type="ECO:0000256" key="2">
    <source>
        <dbReference type="ARBA" id="ARBA00022729"/>
    </source>
</evidence>
<dbReference type="AlphaFoldDB" id="A0A0S4LHP1"/>
<name>A0A0S4LHP1_9BACT</name>
<proteinExistence type="inferred from homology"/>
<sequence length="308" mass="34871">MHVMKQHRGSITAWLTVALLCAGASLHAAEVPAPGDGDQRVRYVTYQKDEVTKVTVRRGVVTRIVLGDDERIVIAGSGFLADCAKQEAEWCIRADVGTNQVWVKPKDQATHNNLEIRTDKRDYSLEFTVVGNDRVGRRQNTWQGQRGKDEPMYRVIFRHPLIPPTQATMTAMQTSAHRTKHARDKADLLTERLDSFTPEPRNWSYSMEVLQGGDDIAPSLVFDDGRFTYFQFPPNREIPAIFYFSPLGEETRINFNMEKDLAVVQRMGRRFVLRLGEAVVGIWNDSYDKTGVPTVEGTTVSGITRTLR</sequence>
<dbReference type="EMBL" id="CZQA01000009">
    <property type="protein sequence ID" value="CUS37059.1"/>
    <property type="molecule type" value="Genomic_DNA"/>
</dbReference>
<dbReference type="STRING" id="1742972.COMA1_30387"/>